<keyword evidence="1" id="KW-0238">DNA-binding</keyword>
<dbReference type="PROSITE" id="PS50943">
    <property type="entry name" value="HTH_CROC1"/>
    <property type="match status" value="1"/>
</dbReference>
<evidence type="ECO:0000313" key="3">
    <source>
        <dbReference type="EMBL" id="MBS4195308.1"/>
    </source>
</evidence>
<name>A0A942TCP2_9BACI</name>
<dbReference type="SUPFAM" id="SSF47413">
    <property type="entry name" value="lambda repressor-like DNA-binding domains"/>
    <property type="match status" value="1"/>
</dbReference>
<evidence type="ECO:0000259" key="2">
    <source>
        <dbReference type="PROSITE" id="PS50943"/>
    </source>
</evidence>
<dbReference type="Proteomes" id="UP000681414">
    <property type="component" value="Unassembled WGS sequence"/>
</dbReference>
<keyword evidence="4" id="KW-1185">Reference proteome</keyword>
<dbReference type="Gene3D" id="1.10.260.40">
    <property type="entry name" value="lambda repressor-like DNA-binding domains"/>
    <property type="match status" value="1"/>
</dbReference>
<dbReference type="AlphaFoldDB" id="A0A942TCP2"/>
<feature type="domain" description="HTH cro/C1-type" evidence="2">
    <location>
        <begin position="7"/>
        <end position="61"/>
    </location>
</feature>
<dbReference type="CDD" id="cd00093">
    <property type="entry name" value="HTH_XRE"/>
    <property type="match status" value="1"/>
</dbReference>
<dbReference type="PANTHER" id="PTHR46558:SF11">
    <property type="entry name" value="HTH-TYPE TRANSCRIPTIONAL REGULATOR XRE"/>
    <property type="match status" value="1"/>
</dbReference>
<dbReference type="PANTHER" id="PTHR46558">
    <property type="entry name" value="TRACRIPTIONAL REGULATORY PROTEIN-RELATED-RELATED"/>
    <property type="match status" value="1"/>
</dbReference>
<dbReference type="EMBL" id="JAGYPG010000002">
    <property type="protein sequence ID" value="MBS4195308.1"/>
    <property type="molecule type" value="Genomic_DNA"/>
</dbReference>
<comment type="caution">
    <text evidence="3">The sequence shown here is derived from an EMBL/GenBank/DDBJ whole genome shotgun (WGS) entry which is preliminary data.</text>
</comment>
<proteinExistence type="predicted"/>
<dbReference type="InterPro" id="IPR001387">
    <property type="entry name" value="Cro/C1-type_HTH"/>
</dbReference>
<sequence length="74" mass="8775">MRVINRLKSFRHKYEMNQTEFADYLGIASDQYNRYERNKRQPVLEIALRISERLGVSVNEIFYFTDSDGPPASE</sequence>
<dbReference type="SMART" id="SM00530">
    <property type="entry name" value="HTH_XRE"/>
    <property type="match status" value="1"/>
</dbReference>
<dbReference type="InterPro" id="IPR010982">
    <property type="entry name" value="Lambda_DNA-bd_dom_sf"/>
</dbReference>
<dbReference type="GO" id="GO:0003677">
    <property type="term" value="F:DNA binding"/>
    <property type="evidence" value="ECO:0007669"/>
    <property type="project" value="UniProtKB-KW"/>
</dbReference>
<dbReference type="RefSeq" id="WP_213124536.1">
    <property type="nucleotide sequence ID" value="NZ_JAGYPG010000002.1"/>
</dbReference>
<evidence type="ECO:0000313" key="4">
    <source>
        <dbReference type="Proteomes" id="UP000681414"/>
    </source>
</evidence>
<accession>A0A942TCP2</accession>
<evidence type="ECO:0000256" key="1">
    <source>
        <dbReference type="ARBA" id="ARBA00023125"/>
    </source>
</evidence>
<protein>
    <submittedName>
        <fullName evidence="3">Helix-turn-helix transcriptional regulator</fullName>
    </submittedName>
</protein>
<dbReference type="Pfam" id="PF01381">
    <property type="entry name" value="HTH_3"/>
    <property type="match status" value="1"/>
</dbReference>
<organism evidence="3 4">
    <name type="scientific">Lederbergia citri</name>
    <dbReference type="NCBI Taxonomy" id="2833580"/>
    <lineage>
        <taxon>Bacteria</taxon>
        <taxon>Bacillati</taxon>
        <taxon>Bacillota</taxon>
        <taxon>Bacilli</taxon>
        <taxon>Bacillales</taxon>
        <taxon>Bacillaceae</taxon>
        <taxon>Lederbergia</taxon>
    </lineage>
</organism>
<gene>
    <name evidence="3" type="ORF">KHA97_09590</name>
</gene>
<reference evidence="3 4" key="1">
    <citation type="submission" date="2021-05" db="EMBL/GenBank/DDBJ databases">
        <title>Novel Bacillus species.</title>
        <authorList>
            <person name="Liu G."/>
        </authorList>
    </citation>
    <scope>NUCLEOTIDE SEQUENCE [LARGE SCALE GENOMIC DNA]</scope>
    <source>
        <strain evidence="4">FJAT-49780</strain>
    </source>
</reference>